<keyword evidence="4" id="KW-0472">Membrane</keyword>
<reference evidence="8 9" key="1">
    <citation type="submission" date="2021-12" db="EMBL/GenBank/DDBJ databases">
        <title>Genome sequencing of bacteria with rrn-lacking chromosome and rrn-plasmid.</title>
        <authorList>
            <person name="Anda M."/>
            <person name="Iwasaki W."/>
        </authorList>
    </citation>
    <scope>NUCLEOTIDE SEQUENCE [LARGE SCALE GENOMIC DNA]</scope>
    <source>
        <strain evidence="8 9">NBRC 15940</strain>
    </source>
</reference>
<evidence type="ECO:0000313" key="9">
    <source>
        <dbReference type="Proteomes" id="UP001310022"/>
    </source>
</evidence>
<evidence type="ECO:0000313" key="8">
    <source>
        <dbReference type="EMBL" id="GJM60580.1"/>
    </source>
</evidence>
<sequence length="522" mass="59623">MKKVNLLYILLFLSFSACTGWLEEIPKSSITGDKHFSTYSGILDGLAGTYDGLRSIYGQQEGFMVTTPGTDIFTHGSEGGSDMDTYDARLNPQMGNFRHIWNTMYDNINHCNAMIERSALLTDATAEQIEQVQAEAYVIRAMCYWWLTQQYGDVPFRETETKEISTEATRESAEVILNQMVKDLEWAIGILPAHSAQELGKFTKGAAQHLLAKIHLIMAYQYQQTASYVAAEEFAKAVINSGEYHLEEYAAIFDYDNQRNGEVVFAVQFINNPQFNRSGNRGHLYFTPVYDKFPGLMRDLHQGGRPWSRFAPTKFYRELFDEADARFDVTFRRVWYYNTEAGLPDGKAIGDEAEWDYLDGSTDVIAPNEGLMHWGIKKHDDHTRASFQDTNGFRDYFVFRLGETYLILAEALSEQGKTAEAAEVINQLRAYRAVEGGFVPEVQASEINLDFILDERARELGGEMHRWMDLVRTDRLITNVKKHNENAAQFIQDYHSLRPIPQTEIDLVTTEGYEQNPGYPKN</sequence>
<dbReference type="EMBL" id="BQKE01000001">
    <property type="protein sequence ID" value="GJM60580.1"/>
    <property type="molecule type" value="Genomic_DNA"/>
</dbReference>
<name>A0AAN5AIL6_9BACT</name>
<dbReference type="RefSeq" id="WP_338236296.1">
    <property type="nucleotide sequence ID" value="NZ_BQKE01000001.1"/>
</dbReference>
<comment type="similarity">
    <text evidence="2">Belongs to the SusD family.</text>
</comment>
<proteinExistence type="inferred from homology"/>
<dbReference type="Pfam" id="PF07980">
    <property type="entry name" value="SusD_RagB"/>
    <property type="match status" value="1"/>
</dbReference>
<keyword evidence="9" id="KW-1185">Reference proteome</keyword>
<feature type="domain" description="RagB/SusD" evidence="6">
    <location>
        <begin position="308"/>
        <end position="519"/>
    </location>
</feature>
<dbReference type="Gene3D" id="1.25.40.390">
    <property type="match status" value="1"/>
</dbReference>
<comment type="caution">
    <text evidence="8">The sequence shown here is derived from an EMBL/GenBank/DDBJ whole genome shotgun (WGS) entry which is preliminary data.</text>
</comment>
<feature type="domain" description="SusD-like N-terminal" evidence="7">
    <location>
        <begin position="80"/>
        <end position="216"/>
    </location>
</feature>
<dbReference type="InterPro" id="IPR033985">
    <property type="entry name" value="SusD-like_N"/>
</dbReference>
<organism evidence="8 9">
    <name type="scientific">Persicobacter diffluens</name>
    <dbReference type="NCBI Taxonomy" id="981"/>
    <lineage>
        <taxon>Bacteria</taxon>
        <taxon>Pseudomonadati</taxon>
        <taxon>Bacteroidota</taxon>
        <taxon>Cytophagia</taxon>
        <taxon>Cytophagales</taxon>
        <taxon>Persicobacteraceae</taxon>
        <taxon>Persicobacter</taxon>
    </lineage>
</organism>
<dbReference type="GO" id="GO:0009279">
    <property type="term" value="C:cell outer membrane"/>
    <property type="evidence" value="ECO:0007669"/>
    <property type="project" value="UniProtKB-SubCell"/>
</dbReference>
<keyword evidence="3" id="KW-0732">Signal</keyword>
<accession>A0AAN5AIL6</accession>
<dbReference type="PROSITE" id="PS51257">
    <property type="entry name" value="PROKAR_LIPOPROTEIN"/>
    <property type="match status" value="1"/>
</dbReference>
<evidence type="ECO:0000256" key="5">
    <source>
        <dbReference type="ARBA" id="ARBA00023237"/>
    </source>
</evidence>
<dbReference type="Pfam" id="PF14322">
    <property type="entry name" value="SusD-like_3"/>
    <property type="match status" value="1"/>
</dbReference>
<dbReference type="Proteomes" id="UP001310022">
    <property type="component" value="Unassembled WGS sequence"/>
</dbReference>
<evidence type="ECO:0000259" key="6">
    <source>
        <dbReference type="Pfam" id="PF07980"/>
    </source>
</evidence>
<protein>
    <submittedName>
        <fullName evidence="8">Membrane protein</fullName>
    </submittedName>
</protein>
<gene>
    <name evidence="8" type="ORF">PEDI_11320</name>
</gene>
<dbReference type="InterPro" id="IPR011990">
    <property type="entry name" value="TPR-like_helical_dom_sf"/>
</dbReference>
<evidence type="ECO:0000256" key="4">
    <source>
        <dbReference type="ARBA" id="ARBA00023136"/>
    </source>
</evidence>
<dbReference type="AlphaFoldDB" id="A0AAN5AIL6"/>
<dbReference type="InterPro" id="IPR012944">
    <property type="entry name" value="SusD_RagB_dom"/>
</dbReference>
<evidence type="ECO:0000256" key="1">
    <source>
        <dbReference type="ARBA" id="ARBA00004442"/>
    </source>
</evidence>
<evidence type="ECO:0000256" key="2">
    <source>
        <dbReference type="ARBA" id="ARBA00006275"/>
    </source>
</evidence>
<evidence type="ECO:0000259" key="7">
    <source>
        <dbReference type="Pfam" id="PF14322"/>
    </source>
</evidence>
<dbReference type="SUPFAM" id="SSF48452">
    <property type="entry name" value="TPR-like"/>
    <property type="match status" value="1"/>
</dbReference>
<evidence type="ECO:0000256" key="3">
    <source>
        <dbReference type="ARBA" id="ARBA00022729"/>
    </source>
</evidence>
<comment type="subcellular location">
    <subcellularLocation>
        <location evidence="1">Cell outer membrane</location>
    </subcellularLocation>
</comment>
<keyword evidence="5" id="KW-0998">Cell outer membrane</keyword>